<evidence type="ECO:0000256" key="5">
    <source>
        <dbReference type="ARBA" id="ARBA00022723"/>
    </source>
</evidence>
<keyword evidence="7" id="KW-0560">Oxidoreductase</keyword>
<dbReference type="KEGG" id="wct:WS74_0039"/>
<dbReference type="Pfam" id="PF08240">
    <property type="entry name" value="ADH_N"/>
    <property type="match status" value="1"/>
</dbReference>
<comment type="catalytic activity">
    <reaction evidence="9">
        <text>a secondary alcohol + NAD(+) = a ketone + NADH + H(+)</text>
        <dbReference type="Rhea" id="RHEA:10740"/>
        <dbReference type="ChEBI" id="CHEBI:15378"/>
        <dbReference type="ChEBI" id="CHEBI:17087"/>
        <dbReference type="ChEBI" id="CHEBI:35681"/>
        <dbReference type="ChEBI" id="CHEBI:57540"/>
        <dbReference type="ChEBI" id="CHEBI:57945"/>
        <dbReference type="EC" id="1.1.1.1"/>
    </reaction>
</comment>
<evidence type="ECO:0000256" key="11">
    <source>
        <dbReference type="RuleBase" id="RU361277"/>
    </source>
</evidence>
<dbReference type="InterPro" id="IPR036291">
    <property type="entry name" value="NAD(P)-bd_dom_sf"/>
</dbReference>
<dbReference type="Gene3D" id="3.40.50.720">
    <property type="entry name" value="NAD(P)-binding Rossmann-like Domain"/>
    <property type="match status" value="1"/>
</dbReference>
<keyword evidence="5 11" id="KW-0479">Metal-binding</keyword>
<dbReference type="OrthoDB" id="9806940at2"/>
<accession>A0A075TTY6</accession>
<dbReference type="InterPro" id="IPR013154">
    <property type="entry name" value="ADH-like_N"/>
</dbReference>
<evidence type="ECO:0000256" key="9">
    <source>
        <dbReference type="ARBA" id="ARBA00049164"/>
    </source>
</evidence>
<evidence type="ECO:0000256" key="7">
    <source>
        <dbReference type="ARBA" id="ARBA00023002"/>
    </source>
</evidence>
<evidence type="ECO:0000256" key="2">
    <source>
        <dbReference type="ARBA" id="ARBA00008072"/>
    </source>
</evidence>
<dbReference type="STRING" id="759620.WS105_0040"/>
<dbReference type="InterPro" id="IPR011032">
    <property type="entry name" value="GroES-like_sf"/>
</dbReference>
<dbReference type="InterPro" id="IPR002328">
    <property type="entry name" value="ADH_Zn_CS"/>
</dbReference>
<evidence type="ECO:0000259" key="12">
    <source>
        <dbReference type="SMART" id="SM00829"/>
    </source>
</evidence>
<dbReference type="PATRIC" id="fig|759620.7.peg.37"/>
<protein>
    <recommendedName>
        <fullName evidence="4">Alcohol dehydrogenase</fullName>
        <ecNumber evidence="3">1.1.1.1</ecNumber>
    </recommendedName>
</protein>
<dbReference type="NCBIfam" id="NF006940">
    <property type="entry name" value="PRK09422.1"/>
    <property type="match status" value="1"/>
</dbReference>
<comment type="catalytic activity">
    <reaction evidence="10">
        <text>a primary alcohol + NAD(+) = an aldehyde + NADH + H(+)</text>
        <dbReference type="Rhea" id="RHEA:10736"/>
        <dbReference type="ChEBI" id="CHEBI:15378"/>
        <dbReference type="ChEBI" id="CHEBI:15734"/>
        <dbReference type="ChEBI" id="CHEBI:17478"/>
        <dbReference type="ChEBI" id="CHEBI:57540"/>
        <dbReference type="ChEBI" id="CHEBI:57945"/>
        <dbReference type="EC" id="1.1.1.1"/>
    </reaction>
</comment>
<sequence>MKAAVVRQNLDGYVDLIDNWQPRALGFGEALIDMEYCGLCHTDLHVANGDFGDPNQFNPREFSRVIGHEGVGIVSKLGEGASDYLKVGDRVSVAWFYDACGNCEFCNTGNETFCRKVRNSGYSIDGGMAQQAVVNAKYAVKVPDGLDPMEASSITCAGVTMYKSLKVGETKPGQWVSVVGAGGLGNLAIQYAHNVFGARVVAVDGNPEKLEAARENGAELLINRKTEDVPAIIQAKTGGVHNAQVTAVNAQAFNQAVESLRPMGKLVAVALPQGNMDLNIVKTVLDGITVSGSLVGTRTDLAEAFEFGAQKKVKPIVQRADIRDINDVIDEMHNNKITGRMVFDFTSL</sequence>
<gene>
    <name evidence="13" type="ORF">WS74_0039</name>
</gene>
<comment type="similarity">
    <text evidence="2 11">Belongs to the zinc-containing alcohol dehydrogenase family.</text>
</comment>
<evidence type="ECO:0000256" key="6">
    <source>
        <dbReference type="ARBA" id="ARBA00022833"/>
    </source>
</evidence>
<keyword evidence="6 11" id="KW-0862">Zinc</keyword>
<proteinExistence type="inferred from homology"/>
<dbReference type="GO" id="GO:0008270">
    <property type="term" value="F:zinc ion binding"/>
    <property type="evidence" value="ECO:0007669"/>
    <property type="project" value="InterPro"/>
</dbReference>
<dbReference type="RefSeq" id="WP_038527980.1">
    <property type="nucleotide sequence ID" value="NZ_CP009223.1"/>
</dbReference>
<dbReference type="KEGG" id="wci:WS105_0040"/>
<dbReference type="EC" id="1.1.1.1" evidence="3"/>
<evidence type="ECO:0000256" key="4">
    <source>
        <dbReference type="ARBA" id="ARBA00016352"/>
    </source>
</evidence>
<dbReference type="GO" id="GO:0004022">
    <property type="term" value="F:alcohol dehydrogenase (NAD+) activity"/>
    <property type="evidence" value="ECO:0007669"/>
    <property type="project" value="UniProtKB-EC"/>
</dbReference>
<evidence type="ECO:0000313" key="14">
    <source>
        <dbReference type="Proteomes" id="UP000029079"/>
    </source>
</evidence>
<evidence type="ECO:0000256" key="8">
    <source>
        <dbReference type="ARBA" id="ARBA00023027"/>
    </source>
</evidence>
<evidence type="ECO:0000256" key="10">
    <source>
        <dbReference type="ARBA" id="ARBA00049243"/>
    </source>
</evidence>
<dbReference type="Gene3D" id="3.90.180.10">
    <property type="entry name" value="Medium-chain alcohol dehydrogenases, catalytic domain"/>
    <property type="match status" value="1"/>
</dbReference>
<dbReference type="PANTHER" id="PTHR42940">
    <property type="entry name" value="ALCOHOL DEHYDROGENASE 1-RELATED"/>
    <property type="match status" value="1"/>
</dbReference>
<dbReference type="Pfam" id="PF00107">
    <property type="entry name" value="ADH_zinc_N"/>
    <property type="match status" value="1"/>
</dbReference>
<dbReference type="KEGG" id="wce:WS08_0040"/>
<organism evidence="13 14">
    <name type="scientific">Weissella ceti</name>
    <dbReference type="NCBI Taxonomy" id="759620"/>
    <lineage>
        <taxon>Bacteria</taxon>
        <taxon>Bacillati</taxon>
        <taxon>Bacillota</taxon>
        <taxon>Bacilli</taxon>
        <taxon>Lactobacillales</taxon>
        <taxon>Lactobacillaceae</taxon>
        <taxon>Weissella</taxon>
    </lineage>
</organism>
<comment type="cofactor">
    <cofactor evidence="1 11">
        <name>Zn(2+)</name>
        <dbReference type="ChEBI" id="CHEBI:29105"/>
    </cofactor>
</comment>
<dbReference type="InterPro" id="IPR020843">
    <property type="entry name" value="ER"/>
</dbReference>
<keyword evidence="8" id="KW-0520">NAD</keyword>
<dbReference type="FunFam" id="3.40.50.720:FF:000039">
    <property type="entry name" value="Alcohol dehydrogenase AdhP"/>
    <property type="match status" value="1"/>
</dbReference>
<evidence type="ECO:0000313" key="13">
    <source>
        <dbReference type="EMBL" id="AIM62291.1"/>
    </source>
</evidence>
<evidence type="ECO:0000256" key="3">
    <source>
        <dbReference type="ARBA" id="ARBA00013190"/>
    </source>
</evidence>
<dbReference type="PROSITE" id="PS00059">
    <property type="entry name" value="ADH_ZINC"/>
    <property type="match status" value="1"/>
</dbReference>
<dbReference type="SUPFAM" id="SSF51735">
    <property type="entry name" value="NAD(P)-binding Rossmann-fold domains"/>
    <property type="match status" value="1"/>
</dbReference>
<dbReference type="Proteomes" id="UP000029079">
    <property type="component" value="Chromosome"/>
</dbReference>
<keyword evidence="14" id="KW-1185">Reference proteome</keyword>
<dbReference type="CDD" id="cd08297">
    <property type="entry name" value="CAD3"/>
    <property type="match status" value="1"/>
</dbReference>
<dbReference type="EMBL" id="CP009223">
    <property type="protein sequence ID" value="AIM62291.1"/>
    <property type="molecule type" value="Genomic_DNA"/>
</dbReference>
<feature type="domain" description="Enoyl reductase (ER)" evidence="12">
    <location>
        <begin position="15"/>
        <end position="343"/>
    </location>
</feature>
<reference evidence="14" key="2">
    <citation type="submission" date="2014-08" db="EMBL/GenBank/DDBJ databases">
        <title>Complete genome of Weissella ceti strain WS74 isolated from diseased rainbow trout in Brazil.</title>
        <authorList>
            <person name="Figueiredo H.C.P."/>
            <person name="Leal C.A.G."/>
            <person name="Pereira F.L."/>
            <person name="Soares S.C."/>
            <person name="Dorella F.A."/>
            <person name="Carvalho A.F."/>
            <person name="Azevedo V.A.C."/>
        </authorList>
    </citation>
    <scope>NUCLEOTIDE SEQUENCE [LARGE SCALE GENOMIC DNA]</scope>
    <source>
        <strain evidence="14">WS74</strain>
    </source>
</reference>
<dbReference type="AlphaFoldDB" id="A0A075TTY6"/>
<dbReference type="PANTHER" id="PTHR42940:SF8">
    <property type="entry name" value="VACUOLAR PROTEIN SORTING-ASSOCIATED PROTEIN 11"/>
    <property type="match status" value="1"/>
</dbReference>
<dbReference type="SUPFAM" id="SSF50129">
    <property type="entry name" value="GroES-like"/>
    <property type="match status" value="1"/>
</dbReference>
<name>A0A075TTY6_9LACO</name>
<dbReference type="SMART" id="SM00829">
    <property type="entry name" value="PKS_ER"/>
    <property type="match status" value="1"/>
</dbReference>
<dbReference type="InterPro" id="IPR013149">
    <property type="entry name" value="ADH-like_C"/>
</dbReference>
<evidence type="ECO:0000256" key="1">
    <source>
        <dbReference type="ARBA" id="ARBA00001947"/>
    </source>
</evidence>
<reference evidence="13 14" key="1">
    <citation type="journal article" date="2014" name="Genome Announc.">
        <title>Complete Genome Sequences of Fish Pathogenic Weissella ceti Strains WS74 and WS105.</title>
        <authorList>
            <person name="Figueiredo H.C."/>
            <person name="Leal C.A."/>
            <person name="Dorella F.A."/>
            <person name="Carvalho A.F."/>
            <person name="Soares S.C."/>
            <person name="Pereira F.L."/>
            <person name="Azevedo V.A."/>
        </authorList>
    </citation>
    <scope>NUCLEOTIDE SEQUENCE [LARGE SCALE GENOMIC DNA]</scope>
    <source>
        <strain evidence="13 14">WS74</strain>
    </source>
</reference>